<proteinExistence type="predicted"/>
<reference evidence="2 3" key="1">
    <citation type="journal article" date="2012" name="J. Bacteriol.">
        <title>Genome Sequence of the Pattern-Forming Social Bacterium Paenibacillus dendritiformis C454 Chiral Morphotype.</title>
        <authorList>
            <person name="Sirota-Madi A."/>
            <person name="Olender T."/>
            <person name="Helman Y."/>
            <person name="Brainis I."/>
            <person name="Finkelshtein A."/>
            <person name="Roth D."/>
            <person name="Hagai E."/>
            <person name="Leshkowitz D."/>
            <person name="Brodsky L."/>
            <person name="Galatenko V."/>
            <person name="Nikolaev V."/>
            <person name="Gutnick D.L."/>
            <person name="Lancet D."/>
            <person name="Ben-Jacob E."/>
        </authorList>
    </citation>
    <scope>NUCLEOTIDE SEQUENCE [LARGE SCALE GENOMIC DNA]</scope>
    <source>
        <strain evidence="2 3">C454</strain>
    </source>
</reference>
<feature type="domain" description="Transposase DDE" evidence="1">
    <location>
        <begin position="22"/>
        <end position="86"/>
    </location>
</feature>
<organism evidence="2 3">
    <name type="scientific">Paenibacillus dendritiformis C454</name>
    <dbReference type="NCBI Taxonomy" id="1131935"/>
    <lineage>
        <taxon>Bacteria</taxon>
        <taxon>Bacillati</taxon>
        <taxon>Bacillota</taxon>
        <taxon>Bacilli</taxon>
        <taxon>Bacillales</taxon>
        <taxon>Paenibacillaceae</taxon>
        <taxon>Paenibacillus</taxon>
    </lineage>
</organism>
<dbReference type="EMBL" id="AHKH01000082">
    <property type="protein sequence ID" value="EHQ60145.1"/>
    <property type="molecule type" value="Genomic_DNA"/>
</dbReference>
<protein>
    <submittedName>
        <fullName evidence="2">Transposase</fullName>
    </submittedName>
</protein>
<dbReference type="AlphaFoldDB" id="H3SL85"/>
<accession>H3SL85</accession>
<name>H3SL85_9BACL</name>
<gene>
    <name evidence="2" type="ORF">PDENDC454_21599</name>
</gene>
<comment type="caution">
    <text evidence="2">The sequence shown here is derived from an EMBL/GenBank/DDBJ whole genome shotgun (WGS) entry which is preliminary data.</text>
</comment>
<dbReference type="Proteomes" id="UP000003900">
    <property type="component" value="Unassembled WGS sequence"/>
</dbReference>
<dbReference type="STRING" id="1131935.PDENDC454_21599"/>
<evidence type="ECO:0000259" key="1">
    <source>
        <dbReference type="Pfam" id="PF13751"/>
    </source>
</evidence>
<keyword evidence="3" id="KW-1185">Reference proteome</keyword>
<sequence length="225" mass="26733">MCPFRYLRAHSIFDDEMMVYDEDEADHLRHREENKRIYAQRKETIGRVFADLKEKHGMRWTTLRGLKRMSVQAMLVFAAMNFKKMATWLWKTGRTSPEFSFVFVNMDKKRKELPRLQYFAGVCLRSGRSWFPAPPCCVLLNFIPAYHLVQRLRHLIQLLRVLQQCAHIEQLLIRELHQLRGMLRVLFGDVRNLIHGSKHFLGAGGHFFRHGRRVLNLACNIRNVR</sequence>
<dbReference type="Pfam" id="PF13751">
    <property type="entry name" value="DDE_Tnp_1_6"/>
    <property type="match status" value="1"/>
</dbReference>
<evidence type="ECO:0000313" key="2">
    <source>
        <dbReference type="EMBL" id="EHQ60145.1"/>
    </source>
</evidence>
<evidence type="ECO:0000313" key="3">
    <source>
        <dbReference type="Proteomes" id="UP000003900"/>
    </source>
</evidence>
<dbReference type="InterPro" id="IPR025668">
    <property type="entry name" value="Tnp_DDE_dom"/>
</dbReference>